<dbReference type="AlphaFoldDB" id="A0A3M5X6R2"/>
<evidence type="ECO:0000313" key="2">
    <source>
        <dbReference type="Proteomes" id="UP000274315"/>
    </source>
</evidence>
<evidence type="ECO:0000313" key="1">
    <source>
        <dbReference type="EMBL" id="RMU78088.1"/>
    </source>
</evidence>
<accession>A0A3M5X6R2</accession>
<name>A0A3M5X6R2_PSEAP</name>
<sequence>MQSGQAQRVLPAGDDQAILAGAKNRPRRALPFGQIGGQDFQGFFVQRAMADRPGVEGADQTLELISRTCPVQTRFVLVQFVGIVGQAVILNLADQRTVRQTGNGLQNSRRTEFGEAIMQRAARVLRGNRGDGLEQHRPGVQARFHAHHGHAALCITGLHRTLNRRRTAPARQQRRMAVDATQARNIQHHLRQDQAVGDDHHQIRLQRCQFSLRSRIAQCGRLHDRYVVLQRQLLDRAGHQLLSTTGRAIGLGVHGNDLVRAVEQGLEVFGGEFRGAGEDDAQWLSHGVLIIKKGLFRPFGVTTDQALSLCCFSSFFLIRSRLRLDR</sequence>
<proteinExistence type="predicted"/>
<gene>
    <name evidence="1" type="ORF">ALP24_05654</name>
</gene>
<comment type="caution">
    <text evidence="1">The sequence shown here is derived from an EMBL/GenBank/DDBJ whole genome shotgun (WGS) entry which is preliminary data.</text>
</comment>
<dbReference type="EMBL" id="RBUF01000093">
    <property type="protein sequence ID" value="RMU78088.1"/>
    <property type="molecule type" value="Genomic_DNA"/>
</dbReference>
<dbReference type="Proteomes" id="UP000274315">
    <property type="component" value="Unassembled WGS sequence"/>
</dbReference>
<protein>
    <submittedName>
        <fullName evidence="1">Uncharacterized protein</fullName>
    </submittedName>
</protein>
<organism evidence="1 2">
    <name type="scientific">Pseudomonas syringae pv. aptata</name>
    <dbReference type="NCBI Taxonomy" id="83167"/>
    <lineage>
        <taxon>Bacteria</taxon>
        <taxon>Pseudomonadati</taxon>
        <taxon>Pseudomonadota</taxon>
        <taxon>Gammaproteobacteria</taxon>
        <taxon>Pseudomonadales</taxon>
        <taxon>Pseudomonadaceae</taxon>
        <taxon>Pseudomonas</taxon>
        <taxon>Pseudomonas syringae</taxon>
    </lineage>
</organism>
<reference evidence="1 2" key="1">
    <citation type="submission" date="2018-08" db="EMBL/GenBank/DDBJ databases">
        <title>Recombination of ecologically and evolutionarily significant loci maintains genetic cohesion in the Pseudomonas syringae species complex.</title>
        <authorList>
            <person name="Dillon M."/>
            <person name="Thakur S."/>
            <person name="Almeida R.N.D."/>
            <person name="Weir B.S."/>
            <person name="Guttman D.S."/>
        </authorList>
    </citation>
    <scope>NUCLEOTIDE SEQUENCE [LARGE SCALE GENOMIC DNA]</scope>
    <source>
        <strain evidence="1 2">ICMP 11935</strain>
    </source>
</reference>